<gene>
    <name evidence="2" type="ORF">SMN809_LOCUS33742</name>
    <name evidence="3" type="ORF">SMN809_LOCUS84422</name>
</gene>
<organism evidence="3 4">
    <name type="scientific">Rotaria magnacalcarata</name>
    <dbReference type="NCBI Taxonomy" id="392030"/>
    <lineage>
        <taxon>Eukaryota</taxon>
        <taxon>Metazoa</taxon>
        <taxon>Spiralia</taxon>
        <taxon>Gnathifera</taxon>
        <taxon>Rotifera</taxon>
        <taxon>Eurotatoria</taxon>
        <taxon>Bdelloidea</taxon>
        <taxon>Philodinida</taxon>
        <taxon>Philodinidae</taxon>
        <taxon>Rotaria</taxon>
    </lineage>
</organism>
<evidence type="ECO:0000256" key="1">
    <source>
        <dbReference type="SAM" id="Phobius"/>
    </source>
</evidence>
<proteinExistence type="predicted"/>
<dbReference type="EMBL" id="CAJOBI010359864">
    <property type="protein sequence ID" value="CAF5225678.1"/>
    <property type="molecule type" value="Genomic_DNA"/>
</dbReference>
<sequence>MTVPIIIILVSIFRTCLITINLRKRFRTSIPHNQQQESQQPLTDMPTAVKLETLGQCTSTTTTSRISYSFVSSHSSTA</sequence>
<keyword evidence="1" id="KW-1133">Transmembrane helix</keyword>
<evidence type="ECO:0000313" key="4">
    <source>
        <dbReference type="Proteomes" id="UP000676336"/>
    </source>
</evidence>
<keyword evidence="1" id="KW-0472">Membrane</keyword>
<feature type="non-terminal residue" evidence="3">
    <location>
        <position position="78"/>
    </location>
</feature>
<dbReference type="AlphaFoldDB" id="A0A8S3K3G0"/>
<name>A0A8S3K3G0_9BILA</name>
<dbReference type="Proteomes" id="UP000676336">
    <property type="component" value="Unassembled WGS sequence"/>
</dbReference>
<dbReference type="EMBL" id="CAJOBI010075009">
    <property type="protein sequence ID" value="CAF4474290.1"/>
    <property type="molecule type" value="Genomic_DNA"/>
</dbReference>
<evidence type="ECO:0000313" key="3">
    <source>
        <dbReference type="EMBL" id="CAF5225678.1"/>
    </source>
</evidence>
<keyword evidence="1" id="KW-0812">Transmembrane</keyword>
<feature type="transmembrane region" description="Helical" evidence="1">
    <location>
        <begin position="6"/>
        <end position="22"/>
    </location>
</feature>
<comment type="caution">
    <text evidence="3">The sequence shown here is derived from an EMBL/GenBank/DDBJ whole genome shotgun (WGS) entry which is preliminary data.</text>
</comment>
<evidence type="ECO:0000313" key="2">
    <source>
        <dbReference type="EMBL" id="CAF4474290.1"/>
    </source>
</evidence>
<reference evidence="3" key="1">
    <citation type="submission" date="2021-02" db="EMBL/GenBank/DDBJ databases">
        <authorList>
            <person name="Nowell W R."/>
        </authorList>
    </citation>
    <scope>NUCLEOTIDE SEQUENCE</scope>
</reference>
<protein>
    <submittedName>
        <fullName evidence="3">Uncharacterized protein</fullName>
    </submittedName>
</protein>
<accession>A0A8S3K3G0</accession>